<organism evidence="3 4">
    <name type="scientific">Orbilia oligospora</name>
    <name type="common">Nematode-trapping fungus</name>
    <name type="synonym">Arthrobotrys oligospora</name>
    <dbReference type="NCBI Taxonomy" id="2813651"/>
    <lineage>
        <taxon>Eukaryota</taxon>
        <taxon>Fungi</taxon>
        <taxon>Dikarya</taxon>
        <taxon>Ascomycota</taxon>
        <taxon>Pezizomycotina</taxon>
        <taxon>Orbiliomycetes</taxon>
        <taxon>Orbiliales</taxon>
        <taxon>Orbiliaceae</taxon>
        <taxon>Orbilia</taxon>
    </lineage>
</organism>
<dbReference type="InterPro" id="IPR051151">
    <property type="entry name" value="Group_II_Decarboxylase"/>
</dbReference>
<dbReference type="SUPFAM" id="SSF53383">
    <property type="entry name" value="PLP-dependent transferases"/>
    <property type="match status" value="2"/>
</dbReference>
<dbReference type="PANTHER" id="PTHR46101:SF2">
    <property type="entry name" value="SERINE DECARBOXYLASE"/>
    <property type="match status" value="1"/>
</dbReference>
<proteinExistence type="inferred from homology"/>
<dbReference type="PANTHER" id="PTHR46101">
    <property type="match status" value="1"/>
</dbReference>
<reference evidence="3 4" key="1">
    <citation type="submission" date="2019-06" db="EMBL/GenBank/DDBJ databases">
        <authorList>
            <person name="Palmer J.M."/>
        </authorList>
    </citation>
    <scope>NUCLEOTIDE SEQUENCE [LARGE SCALE GENOMIC DNA]</scope>
    <source>
        <strain evidence="3 4">TWF102</strain>
    </source>
</reference>
<dbReference type="EMBL" id="WIQW01000192">
    <property type="protein sequence ID" value="KAF3077987.1"/>
    <property type="molecule type" value="Genomic_DNA"/>
</dbReference>
<accession>A0A7C8MYQ0</accession>
<sequence>MEFGSHSQGNYVVSCTDDFRKTSQVPELNVHLLLEATITKSSISKLAETLIPTTEVSSHRRPIEEIVSNDVVRNAFEASKTQWIDNPVITQWHDPDHRIYGVLTEANRLHQIWTAIKPQPFSPLTDPLWMEAGRTMAEVGLPWHNNQLNMPDEIDTSWQFHFKSYERRALREKGARVGDANATGYICTAREANCYCIRTLQQDLRDKHPTLRPILVYDNFDEQTILSAKSFFGLQIYRISLSDDIENICRDLNEVTNNERPVIFAATLAARNGRYDDLDIICKISESVQLLLHVDASRNFDYITTLSSGDRKLLGIRSLRLEPRLLSQELRMHDGPVRPSTIVAAGSNHADPAHAVALKPASLGAKQVKVAYVRAYDASLAGSRDALLPLWVALQEIKFGASGFQEVYQYCARMRTILIRALAGKVKFIAPSYSLDVIVQSCSQEQIESLVALGGQSLPNKGEVILTVQPSVVPDDIKSFLEALSISNKTVENLANRDFSKLYPIPPLVIDDLRETVRSWRVKTRFSAGYPLDMFSYSVLGPVVGKFLDVKIPQDWLKSHADQLLATRMRSFGLTGSENQFKGTLTNGSTMGNRVGIHVALARLPGAFVYFSTETHYSVSKTARDCDTITNRWLTGHKPKYSEISCDKMGSISINALVERALGDQRECRERGEEYHMVLFANMGTTFVGARDNLKKIYERLADVGVTISHIHVDGAFDFGFENCSVKLGLPGTIDEEGRPFVQGVTISHHKALGGMVSGEVICYSPHNHLAPFKWNVDPRIVFEKWLYDQAFRPEDITKMYRYCQANATYLEFALRKSGFVTKRNPESVIVVLERPPPWIIEEFSLRPEGDWVHFIASPHISHSTINLFIDRISWFEKQCQVAFSFVNPIVNSVLGPVELTCVRSQDPLARSISELSESAIPLVSGAQRDIVNIVKACMRGALSVAVLDKRGEVEAVLLIESNRNMSIKVGPLLVRARNVVHGSAIVDIARQLTGLMARSMNAQLHDDASSYSLYVI</sequence>
<evidence type="ECO:0000313" key="3">
    <source>
        <dbReference type="EMBL" id="KAF3077987.1"/>
    </source>
</evidence>
<dbReference type="InterPro" id="IPR015424">
    <property type="entry name" value="PyrdxlP-dep_Trfase"/>
</dbReference>
<protein>
    <submittedName>
        <fullName evidence="3">Uncharacterized protein</fullName>
    </submittedName>
</protein>
<comment type="similarity">
    <text evidence="1">Belongs to the group II decarboxylase family.</text>
</comment>
<keyword evidence="2" id="KW-0210">Decarboxylase</keyword>
<dbReference type="AlphaFoldDB" id="A0A7C8MYQ0"/>
<comment type="caution">
    <text evidence="3">The sequence shown here is derived from an EMBL/GenBank/DDBJ whole genome shotgun (WGS) entry which is preliminary data.</text>
</comment>
<evidence type="ECO:0000313" key="4">
    <source>
        <dbReference type="Proteomes" id="UP000475325"/>
    </source>
</evidence>
<name>A0A7C8MYQ0_ORBOL</name>
<dbReference type="Proteomes" id="UP000475325">
    <property type="component" value="Unassembled WGS sequence"/>
</dbReference>
<dbReference type="InterPro" id="IPR015421">
    <property type="entry name" value="PyrdxlP-dep_Trfase_major"/>
</dbReference>
<evidence type="ECO:0000256" key="2">
    <source>
        <dbReference type="ARBA" id="ARBA00022793"/>
    </source>
</evidence>
<evidence type="ECO:0000256" key="1">
    <source>
        <dbReference type="ARBA" id="ARBA00009533"/>
    </source>
</evidence>
<dbReference type="Gene3D" id="3.40.640.10">
    <property type="entry name" value="Type I PLP-dependent aspartate aminotransferase-like (Major domain)"/>
    <property type="match status" value="2"/>
</dbReference>
<keyword evidence="2" id="KW-0456">Lyase</keyword>
<gene>
    <name evidence="3" type="ORF">TWF102_004027</name>
</gene>
<dbReference type="GO" id="GO:0016831">
    <property type="term" value="F:carboxy-lyase activity"/>
    <property type="evidence" value="ECO:0007669"/>
    <property type="project" value="UniProtKB-KW"/>
</dbReference>